<gene>
    <name evidence="1" type="ORF">NITMOv2_1359</name>
</gene>
<evidence type="ECO:0000313" key="2">
    <source>
        <dbReference type="Proteomes" id="UP000069205"/>
    </source>
</evidence>
<evidence type="ECO:0000313" key="1">
    <source>
        <dbReference type="EMBL" id="ALA57787.1"/>
    </source>
</evidence>
<sequence>MPVWLIVLSDQLPVEALVSRYLTNKLIGHEPIQERATHGNAFFPEPQSGNRMRY</sequence>
<reference evidence="1 2" key="1">
    <citation type="journal article" date="2015" name="Proc. Natl. Acad. Sci. U.S.A.">
        <title>Expanded metabolic versatility of ubiquitous nitrite-oxidizing bacteria from the genus Nitrospira.</title>
        <authorList>
            <person name="Koch H."/>
            <person name="Lucker S."/>
            <person name="Albertsen M."/>
            <person name="Kitzinger K."/>
            <person name="Herbold C."/>
            <person name="Spieck E."/>
            <person name="Nielsen P.H."/>
            <person name="Wagner M."/>
            <person name="Daims H."/>
        </authorList>
    </citation>
    <scope>NUCLEOTIDE SEQUENCE [LARGE SCALE GENOMIC DNA]</scope>
    <source>
        <strain evidence="1 2">NSP M-1</strain>
    </source>
</reference>
<proteinExistence type="predicted"/>
<accession>A0A0K2GB21</accession>
<dbReference type="AlphaFoldDB" id="A0A0K2GB21"/>
<dbReference type="EMBL" id="CP011801">
    <property type="protein sequence ID" value="ALA57787.1"/>
    <property type="molecule type" value="Genomic_DNA"/>
</dbReference>
<protein>
    <submittedName>
        <fullName evidence="1">Uncharacterized protein</fullName>
    </submittedName>
</protein>
<name>A0A0K2GB21_NITMO</name>
<dbReference type="Proteomes" id="UP000069205">
    <property type="component" value="Chromosome"/>
</dbReference>
<keyword evidence="2" id="KW-1185">Reference proteome</keyword>
<dbReference type="KEGG" id="nmv:NITMOv2_1359"/>
<organism evidence="1 2">
    <name type="scientific">Nitrospira moscoviensis</name>
    <dbReference type="NCBI Taxonomy" id="42253"/>
    <lineage>
        <taxon>Bacteria</taxon>
        <taxon>Pseudomonadati</taxon>
        <taxon>Nitrospirota</taxon>
        <taxon>Nitrospiria</taxon>
        <taxon>Nitrospirales</taxon>
        <taxon>Nitrospiraceae</taxon>
        <taxon>Nitrospira</taxon>
    </lineage>
</organism>